<evidence type="ECO:0000313" key="1">
    <source>
        <dbReference type="EMBL" id="JAC59886.1"/>
    </source>
</evidence>
<gene>
    <name evidence="1" type="ORF">TSPGSL018_30353</name>
</gene>
<protein>
    <submittedName>
        <fullName evidence="1">Uncharacterized protein</fullName>
    </submittedName>
</protein>
<dbReference type="AlphaFoldDB" id="A0A061QNC0"/>
<reference evidence="1" key="1">
    <citation type="submission" date="2014-05" db="EMBL/GenBank/DDBJ databases">
        <title>The transcriptome of the halophilic microalga Tetraselmis sp. GSL018 isolated from the Great Salt Lake, Utah.</title>
        <authorList>
            <person name="Jinkerson R.E."/>
            <person name="D'Adamo S."/>
            <person name="Posewitz M.C."/>
        </authorList>
    </citation>
    <scope>NUCLEOTIDE SEQUENCE</scope>
    <source>
        <strain evidence="1">GSL018</strain>
    </source>
</reference>
<feature type="non-terminal residue" evidence="1">
    <location>
        <position position="151"/>
    </location>
</feature>
<accession>A0A061QNC0</accession>
<name>A0A061QNC0_9CHLO</name>
<dbReference type="EMBL" id="GBEZ01027422">
    <property type="protein sequence ID" value="JAC59886.1"/>
    <property type="molecule type" value="Transcribed_RNA"/>
</dbReference>
<sequence length="151" mass="16676">MNTSCFNQHIAEIVEPPSLLEPRVTVRIAGTEKVVKVRPECCAPLPPSRTEDDLKGGSSARVIGHMLSSAFPEVFIPDVLETVFQSLRLENVRMEEVSVAGVSSEAEPHPLSAYTYKAECTLEPGADSCWISREGHERPEWIVYRLGPGTR</sequence>
<organism evidence="1">
    <name type="scientific">Tetraselmis sp. GSL018</name>
    <dbReference type="NCBI Taxonomy" id="582737"/>
    <lineage>
        <taxon>Eukaryota</taxon>
        <taxon>Viridiplantae</taxon>
        <taxon>Chlorophyta</taxon>
        <taxon>core chlorophytes</taxon>
        <taxon>Chlorodendrophyceae</taxon>
        <taxon>Chlorodendrales</taxon>
        <taxon>Chlorodendraceae</taxon>
        <taxon>Tetraselmis</taxon>
    </lineage>
</organism>
<proteinExistence type="predicted"/>